<organism evidence="1 2">
    <name type="scientific">Chryseobacterium wanjuense</name>
    <dbReference type="NCBI Taxonomy" id="356305"/>
    <lineage>
        <taxon>Bacteria</taxon>
        <taxon>Pseudomonadati</taxon>
        <taxon>Bacteroidota</taxon>
        <taxon>Flavobacteriia</taxon>
        <taxon>Flavobacteriales</taxon>
        <taxon>Weeksellaceae</taxon>
        <taxon>Chryseobacterium group</taxon>
        <taxon>Chryseobacterium</taxon>
    </lineage>
</organism>
<keyword evidence="2" id="KW-1185">Reference proteome</keyword>
<proteinExistence type="predicted"/>
<dbReference type="AlphaFoldDB" id="A0A1I0RV47"/>
<evidence type="ECO:0000313" key="2">
    <source>
        <dbReference type="Proteomes" id="UP000199469"/>
    </source>
</evidence>
<sequence>MNKRGRLNNVAIYQFNSLTIKLAHCYIVPSVHLTSLNSITRSRFIGYNLSLLQHPFISAAKLRKINDMLGIGFWGEEFFGLNGF</sequence>
<gene>
    <name evidence="1" type="ORF">SAMN05421841_3312</name>
</gene>
<dbReference type="EMBL" id="FOIU01000002">
    <property type="protein sequence ID" value="SEW45343.1"/>
    <property type="molecule type" value="Genomic_DNA"/>
</dbReference>
<name>A0A1I0RV47_9FLAO</name>
<evidence type="ECO:0000313" key="1">
    <source>
        <dbReference type="EMBL" id="SEW45343.1"/>
    </source>
</evidence>
<accession>A0A1I0RV47</accession>
<protein>
    <submittedName>
        <fullName evidence="1">Uncharacterized protein</fullName>
    </submittedName>
</protein>
<dbReference type="Proteomes" id="UP000199469">
    <property type="component" value="Unassembled WGS sequence"/>
</dbReference>
<reference evidence="2" key="1">
    <citation type="submission" date="2016-10" db="EMBL/GenBank/DDBJ databases">
        <authorList>
            <person name="Varghese N."/>
            <person name="Submissions S."/>
        </authorList>
    </citation>
    <scope>NUCLEOTIDE SEQUENCE [LARGE SCALE GENOMIC DNA]</scope>
    <source>
        <strain evidence="2">DSM 17724</strain>
    </source>
</reference>